<dbReference type="InterPro" id="IPR017871">
    <property type="entry name" value="ABC_transporter-like_CS"/>
</dbReference>
<dbReference type="Pfam" id="PF00005">
    <property type="entry name" value="ABC_tran"/>
    <property type="match status" value="1"/>
</dbReference>
<evidence type="ECO:0000256" key="1">
    <source>
        <dbReference type="ARBA" id="ARBA00004127"/>
    </source>
</evidence>
<dbReference type="PANTHER" id="PTHR24223:SF443">
    <property type="entry name" value="MULTIDRUG-RESISTANCE LIKE PROTEIN 1, ISOFORM I"/>
    <property type="match status" value="1"/>
</dbReference>
<dbReference type="SUPFAM" id="SSF90123">
    <property type="entry name" value="ABC transporter transmembrane region"/>
    <property type="match status" value="1"/>
</dbReference>
<keyword evidence="3 10" id="KW-0812">Transmembrane</keyword>
<evidence type="ECO:0000259" key="12">
    <source>
        <dbReference type="PROSITE" id="PS50929"/>
    </source>
</evidence>
<feature type="region of interest" description="Disordered" evidence="9">
    <location>
        <begin position="178"/>
        <end position="203"/>
    </location>
</feature>
<feature type="compositionally biased region" description="Acidic residues" evidence="9">
    <location>
        <begin position="180"/>
        <end position="191"/>
    </location>
</feature>
<feature type="transmembrane region" description="Helical" evidence="10">
    <location>
        <begin position="540"/>
        <end position="557"/>
    </location>
</feature>
<feature type="transmembrane region" description="Helical" evidence="10">
    <location>
        <begin position="299"/>
        <end position="323"/>
    </location>
</feature>
<feature type="domain" description="ABC transporter" evidence="11">
    <location>
        <begin position="1"/>
        <end position="174"/>
    </location>
</feature>
<evidence type="ECO:0000256" key="7">
    <source>
        <dbReference type="ARBA" id="ARBA00022989"/>
    </source>
</evidence>
<dbReference type="STRING" id="947166.A0A1D1UQT1"/>
<evidence type="ECO:0000313" key="13">
    <source>
        <dbReference type="EMBL" id="GAU91811.1"/>
    </source>
</evidence>
<evidence type="ECO:0000256" key="6">
    <source>
        <dbReference type="ARBA" id="ARBA00022840"/>
    </source>
</evidence>
<protein>
    <recommendedName>
        <fullName evidence="15">ABC transmembrane type-1 domain-containing protein</fullName>
    </recommendedName>
</protein>
<name>A0A1D1UQT1_RAMVA</name>
<keyword evidence="7 10" id="KW-1133">Transmembrane helix</keyword>
<dbReference type="OrthoDB" id="6376927at2759"/>
<dbReference type="GO" id="GO:0140359">
    <property type="term" value="F:ABC-type transporter activity"/>
    <property type="evidence" value="ECO:0007669"/>
    <property type="project" value="InterPro"/>
</dbReference>
<feature type="transmembrane region" description="Helical" evidence="10">
    <location>
        <begin position="254"/>
        <end position="278"/>
    </location>
</feature>
<feature type="compositionally biased region" description="Polar residues" evidence="9">
    <location>
        <begin position="192"/>
        <end position="202"/>
    </location>
</feature>
<keyword evidence="2" id="KW-0813">Transport</keyword>
<evidence type="ECO:0008006" key="15">
    <source>
        <dbReference type="Google" id="ProtNLM"/>
    </source>
</evidence>
<dbReference type="PROSITE" id="PS50929">
    <property type="entry name" value="ABC_TM1F"/>
    <property type="match status" value="1"/>
</dbReference>
<dbReference type="GO" id="GO:0016020">
    <property type="term" value="C:membrane"/>
    <property type="evidence" value="ECO:0007669"/>
    <property type="project" value="InterPro"/>
</dbReference>
<dbReference type="PROSITE" id="PS00211">
    <property type="entry name" value="ABC_TRANSPORTER_1"/>
    <property type="match status" value="1"/>
</dbReference>
<keyword evidence="4" id="KW-0677">Repeat</keyword>
<dbReference type="AlphaFoldDB" id="A0A1D1UQT1"/>
<dbReference type="GO" id="GO:0005524">
    <property type="term" value="F:ATP binding"/>
    <property type="evidence" value="ECO:0007669"/>
    <property type="project" value="UniProtKB-KW"/>
</dbReference>
<organism evidence="13 14">
    <name type="scientific">Ramazzottius varieornatus</name>
    <name type="common">Water bear</name>
    <name type="synonym">Tardigrade</name>
    <dbReference type="NCBI Taxonomy" id="947166"/>
    <lineage>
        <taxon>Eukaryota</taxon>
        <taxon>Metazoa</taxon>
        <taxon>Ecdysozoa</taxon>
        <taxon>Tardigrada</taxon>
        <taxon>Eutardigrada</taxon>
        <taxon>Parachela</taxon>
        <taxon>Hypsibioidea</taxon>
        <taxon>Ramazzottiidae</taxon>
        <taxon>Ramazzottius</taxon>
    </lineage>
</organism>
<dbReference type="PANTHER" id="PTHR24223">
    <property type="entry name" value="ATP-BINDING CASSETTE SUB-FAMILY C"/>
    <property type="match status" value="1"/>
</dbReference>
<dbReference type="Proteomes" id="UP000186922">
    <property type="component" value="Unassembled WGS sequence"/>
</dbReference>
<keyword evidence="14" id="KW-1185">Reference proteome</keyword>
<evidence type="ECO:0000256" key="4">
    <source>
        <dbReference type="ARBA" id="ARBA00022737"/>
    </source>
</evidence>
<dbReference type="InterPro" id="IPR027417">
    <property type="entry name" value="P-loop_NTPase"/>
</dbReference>
<evidence type="ECO:0000256" key="5">
    <source>
        <dbReference type="ARBA" id="ARBA00022741"/>
    </source>
</evidence>
<dbReference type="Pfam" id="PF00664">
    <property type="entry name" value="ABC_membrane"/>
    <property type="match status" value="1"/>
</dbReference>
<evidence type="ECO:0000256" key="9">
    <source>
        <dbReference type="SAM" id="MobiDB-lite"/>
    </source>
</evidence>
<feature type="domain" description="ABC transmembrane type-1" evidence="12">
    <location>
        <begin position="258"/>
        <end position="471"/>
    </location>
</feature>
<proteinExistence type="predicted"/>
<feature type="transmembrane region" description="Helical" evidence="10">
    <location>
        <begin position="513"/>
        <end position="534"/>
    </location>
</feature>
<dbReference type="InterPro" id="IPR003439">
    <property type="entry name" value="ABC_transporter-like_ATP-bd"/>
</dbReference>
<accession>A0A1D1UQT1</accession>
<comment type="caution">
    <text evidence="13">The sequence shown here is derived from an EMBL/GenBank/DDBJ whole genome shotgun (WGS) entry which is preliminary data.</text>
</comment>
<evidence type="ECO:0000259" key="11">
    <source>
        <dbReference type="PROSITE" id="PS50893"/>
    </source>
</evidence>
<sequence>MEKISGHVSIKGTVAYVTQSAWIQNMTLRDNILFGKAYDEERYLNVLEACALKRDLEILPDGDQTEIGEKGVNLSGGQKTRVTLARAVYADADVIVLDDPLAAVDAHVGRHIFRHVVGPHGMLQGKTRLFVTNAINWLAQCDTVVYIEQGRISEMGSYEELVDRDERFGDYLRKSAVDVEQQEADQGDESSDGSPRTSQPVSYNKGEEHLLQITIPKTPLQSVREGGKLIRSEEAREGGIKWATYKAIAKDMSYVMVAILAVCFTAAGLFSLGSNIWVGEWTKLNKTLPDGSIEQSHKSYGLGILALLVFLQLTFVAIALWGVSYGFVKAGRELHNGMLSRLMHSPMSYFDTTPLGRILNRFSKEIDTVDIALPRNTRYFCNAFFLGVTLVLQIMIALPLIAAIVIPLLAAIYFVKRYYQMTAMQLKRLDGLTRAPLISSLQQSFAGTAVILATGQTARFIAESHRKVDSLSSILHLSNALLQYVQQFALPVLTNCSSIPCFALRSWLCLSNLLIANTLTTIVSFTCVILRNTAAFPNEPAVVGLALMSAVAVRVIFDDG</sequence>
<dbReference type="Gene3D" id="1.20.1560.10">
    <property type="entry name" value="ABC transporter type 1, transmembrane domain"/>
    <property type="match status" value="1"/>
</dbReference>
<dbReference type="SUPFAM" id="SSF52540">
    <property type="entry name" value="P-loop containing nucleoside triphosphate hydrolases"/>
    <property type="match status" value="1"/>
</dbReference>
<keyword evidence="5" id="KW-0547">Nucleotide-binding</keyword>
<gene>
    <name evidence="13" type="primary">RvY_03999</name>
    <name evidence="13" type="synonym">RvY_03999.2</name>
    <name evidence="13" type="ORF">RvY_03999-2</name>
</gene>
<feature type="transmembrane region" description="Helical" evidence="10">
    <location>
        <begin position="383"/>
        <end position="415"/>
    </location>
</feature>
<dbReference type="InterPro" id="IPR050173">
    <property type="entry name" value="ABC_transporter_C-like"/>
</dbReference>
<dbReference type="Gene3D" id="3.40.50.300">
    <property type="entry name" value="P-loop containing nucleotide triphosphate hydrolases"/>
    <property type="match status" value="1"/>
</dbReference>
<dbReference type="PROSITE" id="PS50893">
    <property type="entry name" value="ABC_TRANSPORTER_2"/>
    <property type="match status" value="1"/>
</dbReference>
<dbReference type="InterPro" id="IPR036640">
    <property type="entry name" value="ABC1_TM_sf"/>
</dbReference>
<dbReference type="InterPro" id="IPR011527">
    <property type="entry name" value="ABC1_TM_dom"/>
</dbReference>
<reference evidence="13 14" key="1">
    <citation type="journal article" date="2016" name="Nat. Commun.">
        <title>Extremotolerant tardigrade genome and improved radiotolerance of human cultured cells by tardigrade-unique protein.</title>
        <authorList>
            <person name="Hashimoto T."/>
            <person name="Horikawa D.D."/>
            <person name="Saito Y."/>
            <person name="Kuwahara H."/>
            <person name="Kozuka-Hata H."/>
            <person name="Shin-I T."/>
            <person name="Minakuchi Y."/>
            <person name="Ohishi K."/>
            <person name="Motoyama A."/>
            <person name="Aizu T."/>
            <person name="Enomoto A."/>
            <person name="Kondo K."/>
            <person name="Tanaka S."/>
            <person name="Hara Y."/>
            <person name="Koshikawa S."/>
            <person name="Sagara H."/>
            <person name="Miura T."/>
            <person name="Yokobori S."/>
            <person name="Miyagawa K."/>
            <person name="Suzuki Y."/>
            <person name="Kubo T."/>
            <person name="Oyama M."/>
            <person name="Kohara Y."/>
            <person name="Fujiyama A."/>
            <person name="Arakawa K."/>
            <person name="Katayama T."/>
            <person name="Toyoda A."/>
            <person name="Kunieda T."/>
        </authorList>
    </citation>
    <scope>NUCLEOTIDE SEQUENCE [LARGE SCALE GENOMIC DNA]</scope>
    <source>
        <strain evidence="13 14">YOKOZUNA-1</strain>
    </source>
</reference>
<dbReference type="EMBL" id="BDGG01000002">
    <property type="protein sequence ID" value="GAU91811.1"/>
    <property type="molecule type" value="Genomic_DNA"/>
</dbReference>
<comment type="subcellular location">
    <subcellularLocation>
        <location evidence="1">Endomembrane system</location>
        <topology evidence="1">Multi-pass membrane protein</topology>
    </subcellularLocation>
</comment>
<evidence type="ECO:0000313" key="14">
    <source>
        <dbReference type="Proteomes" id="UP000186922"/>
    </source>
</evidence>
<dbReference type="GO" id="GO:0016887">
    <property type="term" value="F:ATP hydrolysis activity"/>
    <property type="evidence" value="ECO:0007669"/>
    <property type="project" value="InterPro"/>
</dbReference>
<dbReference type="FunFam" id="3.40.50.300:FF:000997">
    <property type="entry name" value="Multidrug resistance-associated protein 1"/>
    <property type="match status" value="1"/>
</dbReference>
<dbReference type="CDD" id="cd03250">
    <property type="entry name" value="ABCC_MRP_domain1"/>
    <property type="match status" value="1"/>
</dbReference>
<evidence type="ECO:0000256" key="10">
    <source>
        <dbReference type="SAM" id="Phobius"/>
    </source>
</evidence>
<dbReference type="GO" id="GO:0012505">
    <property type="term" value="C:endomembrane system"/>
    <property type="evidence" value="ECO:0007669"/>
    <property type="project" value="UniProtKB-SubCell"/>
</dbReference>
<keyword evidence="8 10" id="KW-0472">Membrane</keyword>
<evidence type="ECO:0000256" key="2">
    <source>
        <dbReference type="ARBA" id="ARBA00022448"/>
    </source>
</evidence>
<evidence type="ECO:0000256" key="3">
    <source>
        <dbReference type="ARBA" id="ARBA00022692"/>
    </source>
</evidence>
<evidence type="ECO:0000256" key="8">
    <source>
        <dbReference type="ARBA" id="ARBA00023136"/>
    </source>
</evidence>
<keyword evidence="6" id="KW-0067">ATP-binding</keyword>